<evidence type="ECO:0000313" key="3">
    <source>
        <dbReference type="EMBL" id="KAJ8530859.1"/>
    </source>
</evidence>
<dbReference type="PROSITE" id="PS50800">
    <property type="entry name" value="SAP"/>
    <property type="match status" value="1"/>
</dbReference>
<accession>A0A9Q1QWW1</accession>
<dbReference type="CDD" id="cd12432">
    <property type="entry name" value="RRM_ACINU"/>
    <property type="match status" value="1"/>
</dbReference>
<reference evidence="4" key="1">
    <citation type="journal article" date="2023" name="Proc. Natl. Acad. Sci. U.S.A.">
        <title>Genomic and structural basis for evolution of tropane alkaloid biosynthesis.</title>
        <authorList>
            <person name="Wanga Y.-J."/>
            <person name="Taina T."/>
            <person name="Yua J.-Y."/>
            <person name="Lia J."/>
            <person name="Xua B."/>
            <person name="Chenc J."/>
            <person name="D'Auriad J.C."/>
            <person name="Huanga J.-P."/>
            <person name="Huanga S.-X."/>
        </authorList>
    </citation>
    <scope>NUCLEOTIDE SEQUENCE [LARGE SCALE GENOMIC DNA]</scope>
    <source>
        <strain evidence="4">cv. KIB-2019</strain>
    </source>
</reference>
<dbReference type="InterPro" id="IPR036361">
    <property type="entry name" value="SAP_dom_sf"/>
</dbReference>
<dbReference type="Gene3D" id="1.10.720.30">
    <property type="entry name" value="SAP domain"/>
    <property type="match status" value="1"/>
</dbReference>
<proteinExistence type="predicted"/>
<dbReference type="Proteomes" id="UP001152561">
    <property type="component" value="Unassembled WGS sequence"/>
</dbReference>
<organism evidence="3 4">
    <name type="scientific">Anisodus acutangulus</name>
    <dbReference type="NCBI Taxonomy" id="402998"/>
    <lineage>
        <taxon>Eukaryota</taxon>
        <taxon>Viridiplantae</taxon>
        <taxon>Streptophyta</taxon>
        <taxon>Embryophyta</taxon>
        <taxon>Tracheophyta</taxon>
        <taxon>Spermatophyta</taxon>
        <taxon>Magnoliopsida</taxon>
        <taxon>eudicotyledons</taxon>
        <taxon>Gunneridae</taxon>
        <taxon>Pentapetalae</taxon>
        <taxon>asterids</taxon>
        <taxon>lamiids</taxon>
        <taxon>Solanales</taxon>
        <taxon>Solanaceae</taxon>
        <taxon>Solanoideae</taxon>
        <taxon>Hyoscyameae</taxon>
        <taxon>Anisodus</taxon>
    </lineage>
</organism>
<evidence type="ECO:0000259" key="2">
    <source>
        <dbReference type="PROSITE" id="PS50800"/>
    </source>
</evidence>
<dbReference type="Pfam" id="PF02037">
    <property type="entry name" value="SAP"/>
    <property type="match status" value="1"/>
</dbReference>
<dbReference type="Pfam" id="PF16294">
    <property type="entry name" value="RSB_motif"/>
    <property type="match status" value="1"/>
</dbReference>
<dbReference type="OrthoDB" id="5348404at2759"/>
<evidence type="ECO:0000256" key="1">
    <source>
        <dbReference type="SAM" id="MobiDB-lite"/>
    </source>
</evidence>
<name>A0A9Q1QWW1_9SOLA</name>
<dbReference type="InterPro" id="IPR034257">
    <property type="entry name" value="Acinus_RRM"/>
</dbReference>
<dbReference type="InterPro" id="IPR035979">
    <property type="entry name" value="RBD_domain_sf"/>
</dbReference>
<feature type="compositionally biased region" description="Polar residues" evidence="1">
    <location>
        <begin position="274"/>
        <end position="284"/>
    </location>
</feature>
<protein>
    <recommendedName>
        <fullName evidence="2">SAP domain-containing protein</fullName>
    </recommendedName>
</protein>
<dbReference type="GO" id="GO:0003676">
    <property type="term" value="F:nucleic acid binding"/>
    <property type="evidence" value="ECO:0007669"/>
    <property type="project" value="InterPro"/>
</dbReference>
<feature type="compositionally biased region" description="Basic and acidic residues" evidence="1">
    <location>
        <begin position="507"/>
        <end position="532"/>
    </location>
</feature>
<comment type="caution">
    <text evidence="3">The sequence shown here is derived from an EMBL/GenBank/DDBJ whole genome shotgun (WGS) entry which is preliminary data.</text>
</comment>
<evidence type="ECO:0000313" key="4">
    <source>
        <dbReference type="Proteomes" id="UP001152561"/>
    </source>
</evidence>
<feature type="compositionally biased region" description="Polar residues" evidence="1">
    <location>
        <begin position="496"/>
        <end position="506"/>
    </location>
</feature>
<feature type="region of interest" description="Disordered" evidence="1">
    <location>
        <begin position="691"/>
        <end position="767"/>
    </location>
</feature>
<gene>
    <name evidence="3" type="ORF">K7X08_023740</name>
</gene>
<feature type="region of interest" description="Disordered" evidence="1">
    <location>
        <begin position="271"/>
        <end position="293"/>
    </location>
</feature>
<sequence length="830" mass="91799">MFQITVVKVFTIEKFPVRQYLFAPLVAKMSDYPVLGNLPINKWKVPELREELKRRNLMKKGLKDDLVRRLSNAIRKENGLEPMEPVKCEVAPDVVEWIDDLIENYKSEITKGSDLEDATKVLDEVATGGTHDASGERKHSEASTVSTSVINETASTHQFVEEKIDKKHEVIDSSQNNDVVDKVSGVRDVSIQGSSTGQDVEDMKISFSEGVLEDNLRRQENDVEVTPLTSKEALENNSIKLENEGLKLSGMNAQSDMSNPETQVHEVNPDLGSQVKSDSFSTDTLPIDENKDLNDNLNADNVKLVTEVVRQEMELQSSSKDLSGVDSIHPLDDQMPHEMQGLVGETDNDKSSEVKFSMKNANADLVSVAVTKVEHGMESNTSSNTEQKDVQFAQARTSGDVVEPSLSPKKIEASAEDKHCIAASSDDRKVLSKISDVVDGENMEKINLDQSSADDSMEEDVVETKHVAFDHISKKKNDKTEEPIVGMTEEPKVLRNGSSGAMQQDNPSEKVESPQETKDSFPDLSEKRKFQDEVGGGSKEPAKRQRRWKTESLRTAEPKKSSVALSDNLVQTTLVKPILGRTDSTVGEDAPKERLVPKSSKIATNSLKIENFLRPFTLKAVQGLLARTGEACSFWMDQIKTHCYVTYSSVEEAIETRNAVYNLQWPPKGGRLLVADFVDPQQVQIKIDGREPATPATNPSPPVPPASSSLQAPPPRQQDRKQQVESEHPLTRQPPPAPSLTRLPPPAPTAPPIKERLAPPVADKNDPPVITLDDLFRKTKAAPRIYYLPLSDEEVAKKLSIRGVAKHESFKVFTILLVGKFPSLCTGLSK</sequence>
<dbReference type="SUPFAM" id="SSF54928">
    <property type="entry name" value="RNA-binding domain, RBD"/>
    <property type="match status" value="1"/>
</dbReference>
<dbReference type="AlphaFoldDB" id="A0A9Q1QWW1"/>
<dbReference type="SUPFAM" id="SSF68906">
    <property type="entry name" value="SAP domain"/>
    <property type="match status" value="1"/>
</dbReference>
<feature type="compositionally biased region" description="Basic and acidic residues" evidence="1">
    <location>
        <begin position="717"/>
        <end position="730"/>
    </location>
</feature>
<dbReference type="EMBL" id="JAJAGQ010000021">
    <property type="protein sequence ID" value="KAJ8530859.1"/>
    <property type="molecule type" value="Genomic_DNA"/>
</dbReference>
<dbReference type="InterPro" id="IPR032552">
    <property type="entry name" value="RSB_motif"/>
</dbReference>
<keyword evidence="4" id="KW-1185">Reference proteome</keyword>
<feature type="compositionally biased region" description="Pro residues" evidence="1">
    <location>
        <begin position="732"/>
        <end position="751"/>
    </location>
</feature>
<dbReference type="InterPro" id="IPR003034">
    <property type="entry name" value="SAP_dom"/>
</dbReference>
<feature type="region of interest" description="Disordered" evidence="1">
    <location>
        <begin position="473"/>
        <end position="560"/>
    </location>
</feature>
<dbReference type="PANTHER" id="PTHR47031:SF11">
    <property type="entry name" value="SAP DOMAIN CONTAINING PROTEIN"/>
    <property type="match status" value="1"/>
</dbReference>
<feature type="domain" description="SAP" evidence="2">
    <location>
        <begin position="40"/>
        <end position="74"/>
    </location>
</feature>
<dbReference type="SMART" id="SM00513">
    <property type="entry name" value="SAP"/>
    <property type="match status" value="1"/>
</dbReference>
<dbReference type="PANTHER" id="PTHR47031">
    <property type="entry name" value="SAP DNA-BINDING DOMAIN-CONTAINING PROTEIN"/>
    <property type="match status" value="1"/>
</dbReference>
<feature type="compositionally biased region" description="Basic and acidic residues" evidence="1">
    <location>
        <begin position="540"/>
        <end position="560"/>
    </location>
</feature>